<feature type="compositionally biased region" description="Basic and acidic residues" evidence="1">
    <location>
        <begin position="12"/>
        <end position="22"/>
    </location>
</feature>
<evidence type="ECO:0000313" key="3">
    <source>
        <dbReference type="Proteomes" id="UP001165121"/>
    </source>
</evidence>
<feature type="region of interest" description="Disordered" evidence="1">
    <location>
        <begin position="1"/>
        <end position="153"/>
    </location>
</feature>
<proteinExistence type="predicted"/>
<evidence type="ECO:0000313" key="2">
    <source>
        <dbReference type="EMBL" id="GMF28093.1"/>
    </source>
</evidence>
<sequence>MTGSGSRKKEGRRQLAESEPSRQSRRVANLGVEPHRSLEDVKRDARKANAERRKAAKEAKEVSAQEGETSGSAVQDAHQVSKSGGQDTAPDGAGVSMSADSTLGPDDEDKSVPDASAQASVGGVDVVEPPVGGRVSDSPQPEHEVEASDDDEVEYVETKKPQFGPADDVEVVEVGSDPDDDDEEVELMKVEPAIRKEAPLSTVQEDQVLEDMEVSSLKSSGTASIRTPVQARSPPVLSAEVQVKASVADQVRR</sequence>
<feature type="compositionally biased region" description="Low complexity" evidence="1">
    <location>
        <begin position="121"/>
        <end position="135"/>
    </location>
</feature>
<dbReference type="AlphaFoldDB" id="A0A9W6X2D3"/>
<gene>
    <name evidence="2" type="ORF">Pfra01_000574100</name>
</gene>
<organism evidence="2 3">
    <name type="scientific">Phytophthora fragariaefolia</name>
    <dbReference type="NCBI Taxonomy" id="1490495"/>
    <lineage>
        <taxon>Eukaryota</taxon>
        <taxon>Sar</taxon>
        <taxon>Stramenopiles</taxon>
        <taxon>Oomycota</taxon>
        <taxon>Peronosporomycetes</taxon>
        <taxon>Peronosporales</taxon>
        <taxon>Peronosporaceae</taxon>
        <taxon>Phytophthora</taxon>
    </lineage>
</organism>
<reference evidence="2" key="1">
    <citation type="submission" date="2023-04" db="EMBL/GenBank/DDBJ databases">
        <title>Phytophthora fragariaefolia NBRC 109709.</title>
        <authorList>
            <person name="Ichikawa N."/>
            <person name="Sato H."/>
            <person name="Tonouchi N."/>
        </authorList>
    </citation>
    <scope>NUCLEOTIDE SEQUENCE</scope>
    <source>
        <strain evidence="2">NBRC 109709</strain>
    </source>
</reference>
<comment type="caution">
    <text evidence="2">The sequence shown here is derived from an EMBL/GenBank/DDBJ whole genome shotgun (WGS) entry which is preliminary data.</text>
</comment>
<feature type="region of interest" description="Disordered" evidence="1">
    <location>
        <begin position="213"/>
        <end position="236"/>
    </location>
</feature>
<dbReference type="Proteomes" id="UP001165121">
    <property type="component" value="Unassembled WGS sequence"/>
</dbReference>
<accession>A0A9W6X2D3</accession>
<keyword evidence="3" id="KW-1185">Reference proteome</keyword>
<feature type="compositionally biased region" description="Basic and acidic residues" evidence="1">
    <location>
        <begin position="33"/>
        <end position="63"/>
    </location>
</feature>
<evidence type="ECO:0000256" key="1">
    <source>
        <dbReference type="SAM" id="MobiDB-lite"/>
    </source>
</evidence>
<feature type="compositionally biased region" description="Polar residues" evidence="1">
    <location>
        <begin position="216"/>
        <end position="227"/>
    </location>
</feature>
<feature type="compositionally biased region" description="Polar residues" evidence="1">
    <location>
        <begin position="66"/>
        <end position="86"/>
    </location>
</feature>
<name>A0A9W6X2D3_9STRA</name>
<protein>
    <submittedName>
        <fullName evidence="2">Unnamed protein product</fullName>
    </submittedName>
</protein>
<dbReference type="EMBL" id="BSXT01000460">
    <property type="protein sequence ID" value="GMF28093.1"/>
    <property type="molecule type" value="Genomic_DNA"/>
</dbReference>